<name>A0AA39V4Z0_9LECA</name>
<accession>A0AA39V4Z0</accession>
<sequence>MPSNVDTWLHSRRDELARFTHVELQAEILRQQIAELESFDIPSPTLTLLRTKLSAISESAALTSQGRSYQQQLIAMAMEARETGQVPDGDAQMTVLRGYKAWLNKMEEADRVDLRNRFEGKAFREYWQASSWRGRRELLRAYGEIGAAGVGNIARWKLTKVAVRWLLWVGRR</sequence>
<organism evidence="1 2">
    <name type="scientific">Cladonia borealis</name>
    <dbReference type="NCBI Taxonomy" id="184061"/>
    <lineage>
        <taxon>Eukaryota</taxon>
        <taxon>Fungi</taxon>
        <taxon>Dikarya</taxon>
        <taxon>Ascomycota</taxon>
        <taxon>Pezizomycotina</taxon>
        <taxon>Lecanoromycetes</taxon>
        <taxon>OSLEUM clade</taxon>
        <taxon>Lecanoromycetidae</taxon>
        <taxon>Lecanorales</taxon>
        <taxon>Lecanorineae</taxon>
        <taxon>Cladoniaceae</taxon>
        <taxon>Cladonia</taxon>
    </lineage>
</organism>
<protein>
    <submittedName>
        <fullName evidence="1">Uncharacterized protein</fullName>
    </submittedName>
</protein>
<keyword evidence="2" id="KW-1185">Reference proteome</keyword>
<evidence type="ECO:0000313" key="2">
    <source>
        <dbReference type="Proteomes" id="UP001166286"/>
    </source>
</evidence>
<evidence type="ECO:0000313" key="1">
    <source>
        <dbReference type="EMBL" id="KAK0516267.1"/>
    </source>
</evidence>
<dbReference type="AlphaFoldDB" id="A0AA39V4Z0"/>
<proteinExistence type="predicted"/>
<reference evidence="1" key="1">
    <citation type="submission" date="2023-03" db="EMBL/GenBank/DDBJ databases">
        <title>Complete genome of Cladonia borealis.</title>
        <authorList>
            <person name="Park H."/>
        </authorList>
    </citation>
    <scope>NUCLEOTIDE SEQUENCE</scope>
    <source>
        <strain evidence="1">ANT050790</strain>
    </source>
</reference>
<dbReference type="EMBL" id="JAFEKC020000002">
    <property type="protein sequence ID" value="KAK0516267.1"/>
    <property type="molecule type" value="Genomic_DNA"/>
</dbReference>
<comment type="caution">
    <text evidence="1">The sequence shown here is derived from an EMBL/GenBank/DDBJ whole genome shotgun (WGS) entry which is preliminary data.</text>
</comment>
<dbReference type="Proteomes" id="UP001166286">
    <property type="component" value="Unassembled WGS sequence"/>
</dbReference>
<gene>
    <name evidence="1" type="ORF">JMJ35_000870</name>
</gene>